<reference evidence="1 2" key="1">
    <citation type="submission" date="2020-07" db="EMBL/GenBank/DDBJ databases">
        <title>Exploring microbial biodiversity for novel pathways involved in the catabolism of aromatic compounds derived from lignin.</title>
        <authorList>
            <person name="Elkins J."/>
        </authorList>
    </citation>
    <scope>NUCLEOTIDE SEQUENCE [LARGE SCALE GENOMIC DNA]</scope>
    <source>
        <strain evidence="1 2">H2C3C</strain>
    </source>
</reference>
<accession>A0A7Y9WS34</accession>
<evidence type="ECO:0000313" key="2">
    <source>
        <dbReference type="Proteomes" id="UP000540929"/>
    </source>
</evidence>
<name>A0A7Y9WS34_9BURK</name>
<dbReference type="EMBL" id="JACCAS010000002">
    <property type="protein sequence ID" value="NYH26052.1"/>
    <property type="molecule type" value="Genomic_DNA"/>
</dbReference>
<dbReference type="RefSeq" id="WP_179745787.1">
    <property type="nucleotide sequence ID" value="NZ_JACCAS010000002.1"/>
</dbReference>
<proteinExistence type="predicted"/>
<evidence type="ECO:0000313" key="1">
    <source>
        <dbReference type="EMBL" id="NYH26052.1"/>
    </source>
</evidence>
<comment type="caution">
    <text evidence="1">The sequence shown here is derived from an EMBL/GenBank/DDBJ whole genome shotgun (WGS) entry which is preliminary data.</text>
</comment>
<dbReference type="Proteomes" id="UP000540929">
    <property type="component" value="Unassembled WGS sequence"/>
</dbReference>
<gene>
    <name evidence="1" type="ORF">GGD40_005623</name>
</gene>
<sequence>MRNNALYFPYISVPNERWTIKTLLYWDKLSSIVPMEYIDRPESLDDFMRRLVQAGMVEQLFPAQYLRHLDEFEKLFVELLDRQMRGKHALHGKRDVRRMRIHVEKLGNIPEYLLDRGLATRVNYAWYDVDEPVANLFMAYLASCLGSIPEIDAAPVTNRLAFANLFGVRNRPQTDKRMLHRQKAREVILTALLPFPDEPVTLDQLVAFKQRHGHLLPAVRQLVEARCAFIAELDDVEHRLIATQQLIHESRQQVDELVDAMRPNWTKIAFGSLMPLLATGLAIKSGDVASASAATAAGLQYAATAYQSLTAVRGLNGSQQLQPLAFIAHARAELHLPSGRQSTE</sequence>
<dbReference type="AlphaFoldDB" id="A0A7Y9WS34"/>
<protein>
    <submittedName>
        <fullName evidence="1">Uncharacterized protein</fullName>
    </submittedName>
</protein>
<organism evidence="1 2">
    <name type="scientific">Paraburkholderia bryophila</name>
    <dbReference type="NCBI Taxonomy" id="420952"/>
    <lineage>
        <taxon>Bacteria</taxon>
        <taxon>Pseudomonadati</taxon>
        <taxon>Pseudomonadota</taxon>
        <taxon>Betaproteobacteria</taxon>
        <taxon>Burkholderiales</taxon>
        <taxon>Burkholderiaceae</taxon>
        <taxon>Paraburkholderia</taxon>
    </lineage>
</organism>
<keyword evidence="2" id="KW-1185">Reference proteome</keyword>